<dbReference type="EMBL" id="CABPRJ010001489">
    <property type="protein sequence ID" value="VVC38658.1"/>
    <property type="molecule type" value="Genomic_DNA"/>
</dbReference>
<dbReference type="AlphaFoldDB" id="A0A5E4N4C6"/>
<protein>
    <recommendedName>
        <fullName evidence="4">C2H2-type domain-containing protein</fullName>
    </recommendedName>
</protein>
<reference evidence="2 3" key="1">
    <citation type="submission" date="2019-08" db="EMBL/GenBank/DDBJ databases">
        <authorList>
            <person name="Alioto T."/>
            <person name="Alioto T."/>
            <person name="Gomez Garrido J."/>
        </authorList>
    </citation>
    <scope>NUCLEOTIDE SEQUENCE [LARGE SCALE GENOMIC DNA]</scope>
</reference>
<dbReference type="PANTHER" id="PTHR31511">
    <property type="entry name" value="PROTEIN CBG23764"/>
    <property type="match status" value="1"/>
</dbReference>
<dbReference type="PANTHER" id="PTHR31511:SF12">
    <property type="entry name" value="RHO TERMINATION FACTOR N-TERMINAL DOMAIN-CONTAINING PROTEIN"/>
    <property type="match status" value="1"/>
</dbReference>
<proteinExistence type="predicted"/>
<sequence length="479" mass="55185">MRQTLSLIIWKEYIAKVELCRALIRTSKQKFQIEPDINGDVIPTPSSTKIDSYGNDLIEIAPGINLDNIQAGPSTKKKEKEHFNNENTAKPKPNKSIRMTAITKTGFNSPLSAFNGTSQFHFKKNIENVREYKEFLDLFKPEMYEILSNAVQKSDDMNSLLELDLVKILGEIEEMSKGIGYWLNRIDGILMNINNYTPLKGSSFIPLPTYVENKKATINVKNDDEKCFKYSLLAKYVNRTNDTKVEQNYACVKDRYNFSMMAYPVSFEDVHKFEKENPGVSINVYINPLKVCDEGKYDHHDLLLSGDRKSKTYYCRITNLGKFVGARMSRHGHSVVLCKRCFKCYSKSKSPFTAEHRLREHTIYCNKNKPLAPILPAPKTFVKFENWGATNKHTFVIYVDFEYLLEKELDAQQNNNTKIIHHHEVMNFCYYIKTSDDVSSELLEQHNIENGPVVFRGNSSMDKGEIVANLWTKLLKSPK</sequence>
<keyword evidence="3" id="KW-1185">Reference proteome</keyword>
<dbReference type="Proteomes" id="UP000325440">
    <property type="component" value="Unassembled WGS sequence"/>
</dbReference>
<organism evidence="2 3">
    <name type="scientific">Cinara cedri</name>
    <dbReference type="NCBI Taxonomy" id="506608"/>
    <lineage>
        <taxon>Eukaryota</taxon>
        <taxon>Metazoa</taxon>
        <taxon>Ecdysozoa</taxon>
        <taxon>Arthropoda</taxon>
        <taxon>Hexapoda</taxon>
        <taxon>Insecta</taxon>
        <taxon>Pterygota</taxon>
        <taxon>Neoptera</taxon>
        <taxon>Paraneoptera</taxon>
        <taxon>Hemiptera</taxon>
        <taxon>Sternorrhyncha</taxon>
        <taxon>Aphidomorpha</taxon>
        <taxon>Aphidoidea</taxon>
        <taxon>Aphididae</taxon>
        <taxon>Lachninae</taxon>
        <taxon>Cinara</taxon>
    </lineage>
</organism>
<evidence type="ECO:0000256" key="1">
    <source>
        <dbReference type="SAM" id="MobiDB-lite"/>
    </source>
</evidence>
<feature type="region of interest" description="Disordered" evidence="1">
    <location>
        <begin position="69"/>
        <end position="94"/>
    </location>
</feature>
<name>A0A5E4N4C6_9HEMI</name>
<dbReference type="OrthoDB" id="6603132at2759"/>
<evidence type="ECO:0000313" key="2">
    <source>
        <dbReference type="EMBL" id="VVC38658.1"/>
    </source>
</evidence>
<evidence type="ECO:0008006" key="4">
    <source>
        <dbReference type="Google" id="ProtNLM"/>
    </source>
</evidence>
<accession>A0A5E4N4C6</accession>
<gene>
    <name evidence="2" type="ORF">CINCED_3A018048</name>
</gene>
<evidence type="ECO:0000313" key="3">
    <source>
        <dbReference type="Proteomes" id="UP000325440"/>
    </source>
</evidence>